<keyword evidence="2" id="KW-0201">Cytochrome c-type biogenesis</keyword>
<dbReference type="Gene3D" id="3.40.30.10">
    <property type="entry name" value="Glutaredoxin"/>
    <property type="match status" value="1"/>
</dbReference>
<name>A0A933SG08_UNCEI</name>
<dbReference type="Gene3D" id="2.50.20.10">
    <property type="entry name" value="Lipoprotein localisation LolA/LolB/LppX"/>
    <property type="match status" value="1"/>
</dbReference>
<organism evidence="5 6">
    <name type="scientific">Eiseniibacteriota bacterium</name>
    <dbReference type="NCBI Taxonomy" id="2212470"/>
    <lineage>
        <taxon>Bacteria</taxon>
        <taxon>Candidatus Eiseniibacteriota</taxon>
    </lineage>
</organism>
<comment type="subcellular location">
    <subcellularLocation>
        <location evidence="1">Cell envelope</location>
    </subcellularLocation>
</comment>
<accession>A0A933SG08</accession>
<dbReference type="AlphaFoldDB" id="A0A933SG08"/>
<comment type="caution">
    <text evidence="5">The sequence shown here is derived from an EMBL/GenBank/DDBJ whole genome shotgun (WGS) entry which is preliminary data.</text>
</comment>
<dbReference type="PROSITE" id="PS51257">
    <property type="entry name" value="PROKAR_LIPOPROTEIN"/>
    <property type="match status" value="1"/>
</dbReference>
<evidence type="ECO:0000256" key="1">
    <source>
        <dbReference type="ARBA" id="ARBA00004196"/>
    </source>
</evidence>
<dbReference type="PANTHER" id="PTHR42852:SF17">
    <property type="entry name" value="THIOREDOXIN-LIKE PROTEIN HI_1115"/>
    <property type="match status" value="1"/>
</dbReference>
<dbReference type="InterPro" id="IPR036249">
    <property type="entry name" value="Thioredoxin-like_sf"/>
</dbReference>
<evidence type="ECO:0000259" key="4">
    <source>
        <dbReference type="PROSITE" id="PS51352"/>
    </source>
</evidence>
<dbReference type="SUPFAM" id="SSF52833">
    <property type="entry name" value="Thioredoxin-like"/>
    <property type="match status" value="1"/>
</dbReference>
<protein>
    <submittedName>
        <fullName evidence="5">Redoxin domain-containing protein</fullName>
    </submittedName>
</protein>
<dbReference type="GO" id="GO:0030313">
    <property type="term" value="C:cell envelope"/>
    <property type="evidence" value="ECO:0007669"/>
    <property type="project" value="UniProtKB-SubCell"/>
</dbReference>
<gene>
    <name evidence="5" type="ORF">HZA61_14250</name>
</gene>
<dbReference type="GO" id="GO:0017004">
    <property type="term" value="P:cytochrome complex assembly"/>
    <property type="evidence" value="ECO:0007669"/>
    <property type="project" value="UniProtKB-KW"/>
</dbReference>
<dbReference type="Proteomes" id="UP000696931">
    <property type="component" value="Unassembled WGS sequence"/>
</dbReference>
<evidence type="ECO:0000313" key="6">
    <source>
        <dbReference type="Proteomes" id="UP000696931"/>
    </source>
</evidence>
<sequence length="418" mass="44365">MNRWSTRAVAALLAVLGAFGACGALSLAAAAAPKRPAAASPGKPATVTTALLDSACVRYAALSRFHFEGTTHVEISGGSLPQPQKLDIPFVFAAERPSKLRTEMRNPVMPSEVVSDGDTLWLASATLKQYASQPSPSIVPGVPAADGFLRSLDPMSAYTTVRDDAASIVLGGRDTLHTDAGVVHAARFVVTYKADSTAGAPVMLPRTVWVDEATGLFVRDSLTMLVSHPQAGRLTSVQDTRFVHLDVSGGGPAALYAFTPKPGMRRVSRIGAPEREMPDHTGEPATDFSLAGLDGRKVTLSKLKGKVVILDFWATWCGPCRRWMPIVEKVAKELAPKGVLVYAVNERETKDQVRQYLSKTGVKVPVLFDEEGAVGTAYGAVSIPLTVIVGRDGRIVKSMVGLHSEADLRAALEAAGVR</sequence>
<dbReference type="PROSITE" id="PS00194">
    <property type="entry name" value="THIOREDOXIN_1"/>
    <property type="match status" value="1"/>
</dbReference>
<feature type="signal peptide" evidence="3">
    <location>
        <begin position="1"/>
        <end position="23"/>
    </location>
</feature>
<feature type="chain" id="PRO_5036977647" evidence="3">
    <location>
        <begin position="24"/>
        <end position="418"/>
    </location>
</feature>
<dbReference type="InterPro" id="IPR013740">
    <property type="entry name" value="Redoxin"/>
</dbReference>
<dbReference type="CDD" id="cd02966">
    <property type="entry name" value="TlpA_like_family"/>
    <property type="match status" value="1"/>
</dbReference>
<evidence type="ECO:0000313" key="5">
    <source>
        <dbReference type="EMBL" id="MBI5170646.1"/>
    </source>
</evidence>
<dbReference type="GO" id="GO:0016491">
    <property type="term" value="F:oxidoreductase activity"/>
    <property type="evidence" value="ECO:0007669"/>
    <property type="project" value="InterPro"/>
</dbReference>
<dbReference type="PROSITE" id="PS51352">
    <property type="entry name" value="THIOREDOXIN_2"/>
    <property type="match status" value="1"/>
</dbReference>
<dbReference type="InterPro" id="IPR017937">
    <property type="entry name" value="Thioredoxin_CS"/>
</dbReference>
<dbReference type="Pfam" id="PF08534">
    <property type="entry name" value="Redoxin"/>
    <property type="match status" value="1"/>
</dbReference>
<evidence type="ECO:0000256" key="2">
    <source>
        <dbReference type="ARBA" id="ARBA00022748"/>
    </source>
</evidence>
<proteinExistence type="predicted"/>
<feature type="domain" description="Thioredoxin" evidence="4">
    <location>
        <begin position="279"/>
        <end position="417"/>
    </location>
</feature>
<dbReference type="InterPro" id="IPR029046">
    <property type="entry name" value="LolA/LolB/LppX"/>
</dbReference>
<dbReference type="EMBL" id="JACRIW010000100">
    <property type="protein sequence ID" value="MBI5170646.1"/>
    <property type="molecule type" value="Genomic_DNA"/>
</dbReference>
<keyword evidence="3" id="KW-0732">Signal</keyword>
<dbReference type="SUPFAM" id="SSF89392">
    <property type="entry name" value="Prokaryotic lipoproteins and lipoprotein localization factors"/>
    <property type="match status" value="1"/>
</dbReference>
<dbReference type="InterPro" id="IPR050553">
    <property type="entry name" value="Thioredoxin_ResA/DsbE_sf"/>
</dbReference>
<dbReference type="InterPro" id="IPR013766">
    <property type="entry name" value="Thioredoxin_domain"/>
</dbReference>
<evidence type="ECO:0000256" key="3">
    <source>
        <dbReference type="SAM" id="SignalP"/>
    </source>
</evidence>
<dbReference type="PANTHER" id="PTHR42852">
    <property type="entry name" value="THIOL:DISULFIDE INTERCHANGE PROTEIN DSBE"/>
    <property type="match status" value="1"/>
</dbReference>
<reference evidence="5" key="1">
    <citation type="submission" date="2020-07" db="EMBL/GenBank/DDBJ databases">
        <title>Huge and variable diversity of episymbiotic CPR bacteria and DPANN archaea in groundwater ecosystems.</title>
        <authorList>
            <person name="He C.Y."/>
            <person name="Keren R."/>
            <person name="Whittaker M."/>
            <person name="Farag I.F."/>
            <person name="Doudna J."/>
            <person name="Cate J.H.D."/>
            <person name="Banfield J.F."/>
        </authorList>
    </citation>
    <scope>NUCLEOTIDE SEQUENCE</scope>
    <source>
        <strain evidence="5">NC_groundwater_1813_Pr3_B-0.1um_71_17</strain>
    </source>
</reference>